<accession>A0A8S5QKF6</accession>
<organism evidence="1">
    <name type="scientific">Siphoviridae sp. ct0hG5</name>
    <dbReference type="NCBI Taxonomy" id="2826269"/>
    <lineage>
        <taxon>Viruses</taxon>
        <taxon>Duplodnaviria</taxon>
        <taxon>Heunggongvirae</taxon>
        <taxon>Uroviricota</taxon>
        <taxon>Caudoviricetes</taxon>
    </lineage>
</organism>
<evidence type="ECO:0008006" key="2">
    <source>
        <dbReference type="Google" id="ProtNLM"/>
    </source>
</evidence>
<evidence type="ECO:0000313" key="1">
    <source>
        <dbReference type="EMBL" id="DAE19552.1"/>
    </source>
</evidence>
<sequence length="323" mass="35070">MQIDVTNGKRFTEYDALAAVASGEDVLLVRLADGTGVKRIPISAIKAFINGDLDTLETEDKTSLIAAINEVFGLVGTNAQDIKALKELTTMLGQTGASRANSFIYEHDLGASFTAEQSADIRAGKFEKVRTGGYWTINGRKYWAAHADYRLHCGDTELTTHHMLVIPDKSFYNGVMNDTNVTTGSYYGSKMKTSGLANALATVKADFGADHILTHRVLLANAVSNGASSGWAWYDSQIDLMNEHMVYGSYAWGGGVQNGYDTGIDKSQLALFQARPDLITNRENWWLRDVRSAAYFCTVPSGGGADGWGASTSFGVRPAFLIY</sequence>
<name>A0A8S5QKF6_9CAUD</name>
<protein>
    <recommendedName>
        <fullName evidence="2">Tail fiber protein</fullName>
    </recommendedName>
</protein>
<dbReference type="EMBL" id="BK015677">
    <property type="protein sequence ID" value="DAE19552.1"/>
    <property type="molecule type" value="Genomic_DNA"/>
</dbReference>
<proteinExistence type="predicted"/>
<reference evidence="1" key="1">
    <citation type="journal article" date="2021" name="Proc. Natl. Acad. Sci. U.S.A.">
        <title>A Catalog of Tens of Thousands of Viruses from Human Metagenomes Reveals Hidden Associations with Chronic Diseases.</title>
        <authorList>
            <person name="Tisza M.J."/>
            <person name="Buck C.B."/>
        </authorList>
    </citation>
    <scope>NUCLEOTIDE SEQUENCE</scope>
    <source>
        <strain evidence="1">Ct0hG5</strain>
    </source>
</reference>